<evidence type="ECO:0000313" key="5">
    <source>
        <dbReference type="Proteomes" id="UP000255421"/>
    </source>
</evidence>
<dbReference type="InterPro" id="IPR052763">
    <property type="entry name" value="DnaJ_C4"/>
</dbReference>
<dbReference type="PROSITE" id="PS00636">
    <property type="entry name" value="DNAJ_1"/>
    <property type="match status" value="1"/>
</dbReference>
<organism evidence="4 5">
    <name type="scientific">Halopelagius longus</name>
    <dbReference type="NCBI Taxonomy" id="1236180"/>
    <lineage>
        <taxon>Archaea</taxon>
        <taxon>Methanobacteriati</taxon>
        <taxon>Methanobacteriota</taxon>
        <taxon>Stenosarchaea group</taxon>
        <taxon>Halobacteria</taxon>
        <taxon>Halobacteriales</taxon>
        <taxon>Haloferacaceae</taxon>
    </lineage>
</organism>
<feature type="compositionally biased region" description="Low complexity" evidence="1">
    <location>
        <begin position="226"/>
        <end position="237"/>
    </location>
</feature>
<feature type="region of interest" description="Disordered" evidence="1">
    <location>
        <begin position="71"/>
        <end position="243"/>
    </location>
</feature>
<evidence type="ECO:0000313" key="4">
    <source>
        <dbReference type="EMBL" id="RDI70962.1"/>
    </source>
</evidence>
<dbReference type="CDD" id="cd06257">
    <property type="entry name" value="DnaJ"/>
    <property type="match status" value="1"/>
</dbReference>
<dbReference type="OrthoDB" id="11397at2157"/>
<dbReference type="SMART" id="SM00271">
    <property type="entry name" value="DnaJ"/>
    <property type="match status" value="1"/>
</dbReference>
<dbReference type="InterPro" id="IPR001623">
    <property type="entry name" value="DnaJ_domain"/>
</dbReference>
<sequence>MDDFYDLLEVPENASSDDIKAAWREKAREYHPDVNDDNRSTAQFKTLKKAYEVLSDETERSAYDRMGHANYVSKRLDGLPTAGMTRPSSAGGNRWQTASRSSGSTGSGRSSSGSGGGTAASSNASTAGSSSSSSRSASSSGRSSTSSGSTRSSSSGSTRSSSSGSTRSSSSSSTRSSSSSASSSTGTRGSRSSRGRSRRSADRPSGGRTSASRNRSRSRTDRSADESASASASGTDEAATDEGSTRSPLWYAWTAVFLAGIGYAAGLTGYLRSNLDALSALASAATADPAAALTASHGLTPPGAFVLGTVSAPPSVGLAFPAGAALLALVFVGTVAKFGRGTAYLYLVGAFAPLGAFSFGTAVAVEPSGATLALLVVLPLAATLVFLGDVGQFLLSER</sequence>
<dbReference type="PANTHER" id="PTHR44825:SF1">
    <property type="entry name" value="DNAJ HOMOLOG SUBFAMILY C MEMBER 4"/>
    <property type="match status" value="1"/>
</dbReference>
<feature type="transmembrane region" description="Helical" evidence="2">
    <location>
        <begin position="316"/>
        <end position="336"/>
    </location>
</feature>
<evidence type="ECO:0000259" key="3">
    <source>
        <dbReference type="PROSITE" id="PS50076"/>
    </source>
</evidence>
<dbReference type="Gene3D" id="1.10.287.110">
    <property type="entry name" value="DnaJ domain"/>
    <property type="match status" value="1"/>
</dbReference>
<dbReference type="Pfam" id="PF00226">
    <property type="entry name" value="DnaJ"/>
    <property type="match status" value="1"/>
</dbReference>
<name>A0A370IJZ4_9EURY</name>
<dbReference type="InterPro" id="IPR036869">
    <property type="entry name" value="J_dom_sf"/>
</dbReference>
<evidence type="ECO:0000256" key="2">
    <source>
        <dbReference type="SAM" id="Phobius"/>
    </source>
</evidence>
<evidence type="ECO:0000256" key="1">
    <source>
        <dbReference type="SAM" id="MobiDB-lite"/>
    </source>
</evidence>
<feature type="transmembrane region" description="Helical" evidence="2">
    <location>
        <begin position="343"/>
        <end position="365"/>
    </location>
</feature>
<keyword evidence="2" id="KW-0472">Membrane</keyword>
<feature type="compositionally biased region" description="Low complexity" evidence="1">
    <location>
        <begin position="97"/>
        <end position="112"/>
    </location>
</feature>
<feature type="compositionally biased region" description="Polar residues" evidence="1">
    <location>
        <begin position="86"/>
        <end position="96"/>
    </location>
</feature>
<keyword evidence="2" id="KW-1133">Transmembrane helix</keyword>
<dbReference type="Proteomes" id="UP000255421">
    <property type="component" value="Unassembled WGS sequence"/>
</dbReference>
<gene>
    <name evidence="4" type="ORF">DWB78_04040</name>
</gene>
<dbReference type="PANTHER" id="PTHR44825">
    <property type="match status" value="1"/>
</dbReference>
<accession>A0A370IJZ4</accession>
<protein>
    <submittedName>
        <fullName evidence="4">Molecular chaperone DnaJ</fullName>
    </submittedName>
</protein>
<keyword evidence="2" id="KW-0812">Transmembrane</keyword>
<dbReference type="SUPFAM" id="SSF46565">
    <property type="entry name" value="Chaperone J-domain"/>
    <property type="match status" value="1"/>
</dbReference>
<keyword evidence="5" id="KW-1185">Reference proteome</keyword>
<proteinExistence type="predicted"/>
<feature type="domain" description="J" evidence="3">
    <location>
        <begin position="3"/>
        <end position="67"/>
    </location>
</feature>
<dbReference type="PROSITE" id="PS50076">
    <property type="entry name" value="DNAJ_2"/>
    <property type="match status" value="1"/>
</dbReference>
<feature type="compositionally biased region" description="Low complexity" evidence="1">
    <location>
        <begin position="119"/>
        <end position="190"/>
    </location>
</feature>
<feature type="transmembrane region" description="Helical" evidence="2">
    <location>
        <begin position="371"/>
        <end position="395"/>
    </location>
</feature>
<dbReference type="InterPro" id="IPR018253">
    <property type="entry name" value="DnaJ_domain_CS"/>
</dbReference>
<feature type="transmembrane region" description="Helical" evidence="2">
    <location>
        <begin position="250"/>
        <end position="271"/>
    </location>
</feature>
<dbReference type="PRINTS" id="PR00625">
    <property type="entry name" value="JDOMAIN"/>
</dbReference>
<dbReference type="AlphaFoldDB" id="A0A370IJZ4"/>
<dbReference type="EMBL" id="QQST01000001">
    <property type="protein sequence ID" value="RDI70962.1"/>
    <property type="molecule type" value="Genomic_DNA"/>
</dbReference>
<reference evidence="4 5" key="1">
    <citation type="submission" date="2018-07" db="EMBL/GenBank/DDBJ databases">
        <title>Genome sequence of extremly halophilic archaeon Halopelagius longus strain BC12-B1.</title>
        <authorList>
            <person name="Zhang X."/>
        </authorList>
    </citation>
    <scope>NUCLEOTIDE SEQUENCE [LARGE SCALE GENOMIC DNA]</scope>
    <source>
        <strain evidence="4 5">BC12-B1</strain>
    </source>
</reference>
<comment type="caution">
    <text evidence="4">The sequence shown here is derived from an EMBL/GenBank/DDBJ whole genome shotgun (WGS) entry which is preliminary data.</text>
</comment>